<feature type="domain" description="Bacterial sugar transferase" evidence="3">
    <location>
        <begin position="16"/>
        <end position="191"/>
    </location>
</feature>
<dbReference type="RefSeq" id="WP_063871389.1">
    <property type="nucleotide sequence ID" value="NZ_CAWMRI010000023.1"/>
</dbReference>
<keyword evidence="2" id="KW-0812">Transmembrane</keyword>
<dbReference type="InterPro" id="IPR003362">
    <property type="entry name" value="Bact_transf"/>
</dbReference>
<organism evidence="4 5">
    <name type="scientific">Nodularia spumigena CENA596</name>
    <dbReference type="NCBI Taxonomy" id="1819295"/>
    <lineage>
        <taxon>Bacteria</taxon>
        <taxon>Bacillati</taxon>
        <taxon>Cyanobacteriota</taxon>
        <taxon>Cyanophyceae</taxon>
        <taxon>Nostocales</taxon>
        <taxon>Nodulariaceae</taxon>
        <taxon>Nodularia</taxon>
    </lineage>
</organism>
<dbReference type="EMBL" id="LWAJ01000023">
    <property type="protein sequence ID" value="KZL51429.1"/>
    <property type="molecule type" value="Genomic_DNA"/>
</dbReference>
<evidence type="ECO:0000256" key="2">
    <source>
        <dbReference type="SAM" id="Phobius"/>
    </source>
</evidence>
<protein>
    <recommendedName>
        <fullName evidence="3">Bacterial sugar transferase domain-containing protein</fullName>
    </recommendedName>
</protein>
<feature type="transmembrane region" description="Helical" evidence="2">
    <location>
        <begin position="21"/>
        <end position="42"/>
    </location>
</feature>
<accession>A0A166KQR3</accession>
<dbReference type="Pfam" id="PF02397">
    <property type="entry name" value="Bac_transf"/>
    <property type="match status" value="1"/>
</dbReference>
<keyword evidence="2" id="KW-1133">Transmembrane helix</keyword>
<evidence type="ECO:0000313" key="4">
    <source>
        <dbReference type="EMBL" id="KZL51429.1"/>
    </source>
</evidence>
<gene>
    <name evidence="4" type="ORF">A2T98_02320</name>
</gene>
<evidence type="ECO:0000259" key="3">
    <source>
        <dbReference type="Pfam" id="PF02397"/>
    </source>
</evidence>
<dbReference type="PANTHER" id="PTHR30576">
    <property type="entry name" value="COLANIC BIOSYNTHESIS UDP-GLUCOSE LIPID CARRIER TRANSFERASE"/>
    <property type="match status" value="1"/>
</dbReference>
<reference evidence="4 5" key="1">
    <citation type="submission" date="2016-04" db="EMBL/GenBank/DDBJ databases">
        <title>Draft Genome Assembly of the Bloom-forming Cyanobacterium Nodularia spumigena Strain CENA596 in Shrimp Production Ponds.</title>
        <authorList>
            <person name="Popin R.V."/>
            <person name="Rigonato J."/>
            <person name="Abreu V.A."/>
            <person name="Andreote A.P."/>
            <person name="Silveira S.B."/>
            <person name="Odebrecht C."/>
            <person name="Fiore M.F."/>
        </authorList>
    </citation>
    <scope>NUCLEOTIDE SEQUENCE [LARGE SCALE GENOMIC DNA]</scope>
    <source>
        <strain evidence="4 5">CENA596</strain>
    </source>
</reference>
<evidence type="ECO:0000256" key="1">
    <source>
        <dbReference type="ARBA" id="ARBA00006464"/>
    </source>
</evidence>
<dbReference type="GO" id="GO:0016780">
    <property type="term" value="F:phosphotransferase activity, for other substituted phosphate groups"/>
    <property type="evidence" value="ECO:0007669"/>
    <property type="project" value="TreeGrafter"/>
</dbReference>
<comment type="caution">
    <text evidence="4">The sequence shown here is derived from an EMBL/GenBank/DDBJ whole genome shotgun (WGS) entry which is preliminary data.</text>
</comment>
<dbReference type="Proteomes" id="UP000076555">
    <property type="component" value="Unassembled WGS sequence"/>
</dbReference>
<comment type="similarity">
    <text evidence="1">Belongs to the bacterial sugar transferase family.</text>
</comment>
<name>A0A166KQR3_NODSP</name>
<evidence type="ECO:0000313" key="5">
    <source>
        <dbReference type="Proteomes" id="UP000076555"/>
    </source>
</evidence>
<dbReference type="OrthoDB" id="467691at2"/>
<proteinExistence type="inferred from homology"/>
<keyword evidence="2" id="KW-0472">Membrane</keyword>
<dbReference type="AlphaFoldDB" id="A0A166KQR3"/>
<sequence length="215" mass="25022">MKSKLINRYPLPKLTKYFLDRLVATLVLILFSPLFLTLALLVRMKLGSPVLFCQQRPGLKGRPFTILKFRTMTDQQDIDGNLLPDAVRLTPFGRWLRSTSLDELPELINVMKGEMSFVGPRPLLMKYLNLYTPEQMRRHNMKPGITGWAQINGRNAIEWEDKFKLDLWYIDNWSLIMDLKILFMTVEKVLKRQGISQSNHATMREFTGTQSKSSQ</sequence>
<dbReference type="PANTHER" id="PTHR30576:SF8">
    <property type="entry name" value="UNDECAPRENYL-PHOSPHATE GALACTOSE PHOSPHOTRANSFERASE"/>
    <property type="match status" value="1"/>
</dbReference>